<evidence type="ECO:0000256" key="4">
    <source>
        <dbReference type="ARBA" id="ARBA00004613"/>
    </source>
</evidence>
<accession>A0A4C1SAE4</accession>
<dbReference type="AlphaFoldDB" id="A0A4C1SAE4"/>
<feature type="region of interest" description="Disordered" evidence="12">
    <location>
        <begin position="155"/>
        <end position="202"/>
    </location>
</feature>
<dbReference type="InterPro" id="IPR040250">
    <property type="entry name" value="Nucleobindin"/>
</dbReference>
<dbReference type="Proteomes" id="UP000299102">
    <property type="component" value="Unassembled WGS sequence"/>
</dbReference>
<evidence type="ECO:0000256" key="5">
    <source>
        <dbReference type="ARBA" id="ARBA00022490"/>
    </source>
</evidence>
<reference evidence="14 15" key="1">
    <citation type="journal article" date="2019" name="Commun. Biol.">
        <title>The bagworm genome reveals a unique fibroin gene that provides high tensile strength.</title>
        <authorList>
            <person name="Kono N."/>
            <person name="Nakamura H."/>
            <person name="Ohtoshi R."/>
            <person name="Tomita M."/>
            <person name="Numata K."/>
            <person name="Arakawa K."/>
        </authorList>
    </citation>
    <scope>NUCLEOTIDE SEQUENCE [LARGE SCALE GENOMIC DNA]</scope>
</reference>
<sequence>MLFWEDYMEYHRYLKEVVQALESDSEFRERLEKADQEDVRSGKVAEQLDFVNHNVRSKLNEIKRRELVRLRHLATKQYELSNNLDVDSVHSPSHEHLDNKNLHTFEIEDLKKLIKKTTSDLEEIDKRRKQEFKYSLTQPHGLDSEKLSHKCLPIKRRKQEKVVNGEKEFEKHQKLESLDEQHKKEYQERLEQDEKVKKEHRP</sequence>
<evidence type="ECO:0000256" key="8">
    <source>
        <dbReference type="ARBA" id="ARBA00022729"/>
    </source>
</evidence>
<evidence type="ECO:0000256" key="7">
    <source>
        <dbReference type="ARBA" id="ARBA00022553"/>
    </source>
</evidence>
<keyword evidence="9" id="KW-0677">Repeat</keyword>
<evidence type="ECO:0000256" key="1">
    <source>
        <dbReference type="ARBA" id="ARBA00004370"/>
    </source>
</evidence>
<evidence type="ECO:0000256" key="10">
    <source>
        <dbReference type="ARBA" id="ARBA00023034"/>
    </source>
</evidence>
<dbReference type="InterPro" id="IPR057576">
    <property type="entry name" value="NUCB1_N"/>
</dbReference>
<comment type="caution">
    <text evidence="14">The sequence shown here is derived from an EMBL/GenBank/DDBJ whole genome shotgun (WGS) entry which is preliminary data.</text>
</comment>
<evidence type="ECO:0000256" key="12">
    <source>
        <dbReference type="SAM" id="MobiDB-lite"/>
    </source>
</evidence>
<name>A0A4C1SAE4_EUMVA</name>
<evidence type="ECO:0000313" key="14">
    <source>
        <dbReference type="EMBL" id="GBO99101.1"/>
    </source>
</evidence>
<proteinExistence type="predicted"/>
<protein>
    <submittedName>
        <fullName evidence="14">Nucleobindin-1</fullName>
    </submittedName>
</protein>
<feature type="compositionally biased region" description="Basic and acidic residues" evidence="12">
    <location>
        <begin position="160"/>
        <end position="202"/>
    </location>
</feature>
<dbReference type="OrthoDB" id="5982823at2759"/>
<keyword evidence="15" id="KW-1185">Reference proteome</keyword>
<evidence type="ECO:0000259" key="13">
    <source>
        <dbReference type="Pfam" id="PF25434"/>
    </source>
</evidence>
<keyword evidence="5" id="KW-0963">Cytoplasm</keyword>
<feature type="non-terminal residue" evidence="14">
    <location>
        <position position="202"/>
    </location>
</feature>
<feature type="domain" description="NUCB1-like N-terminal" evidence="13">
    <location>
        <begin position="5"/>
        <end position="118"/>
    </location>
</feature>
<gene>
    <name evidence="14" type="primary">Nucb1</name>
    <name evidence="14" type="ORF">EVAR_72190_1</name>
</gene>
<dbReference type="GO" id="GO:0005509">
    <property type="term" value="F:calcium ion binding"/>
    <property type="evidence" value="ECO:0007669"/>
    <property type="project" value="TreeGrafter"/>
</dbReference>
<evidence type="ECO:0000256" key="3">
    <source>
        <dbReference type="ARBA" id="ARBA00004555"/>
    </source>
</evidence>
<comment type="subcellular location">
    <subcellularLocation>
        <location evidence="2">Cytoplasm</location>
    </subcellularLocation>
    <subcellularLocation>
        <location evidence="3">Golgi apparatus</location>
    </subcellularLocation>
    <subcellularLocation>
        <location evidence="1">Membrane</location>
    </subcellularLocation>
    <subcellularLocation>
        <location evidence="4">Secreted</location>
    </subcellularLocation>
</comment>
<keyword evidence="7" id="KW-0597">Phosphoprotein</keyword>
<evidence type="ECO:0000256" key="6">
    <source>
        <dbReference type="ARBA" id="ARBA00022525"/>
    </source>
</evidence>
<keyword evidence="6" id="KW-0964">Secreted</keyword>
<dbReference type="GO" id="GO:0005794">
    <property type="term" value="C:Golgi apparatus"/>
    <property type="evidence" value="ECO:0007669"/>
    <property type="project" value="UniProtKB-SubCell"/>
</dbReference>
<evidence type="ECO:0000256" key="2">
    <source>
        <dbReference type="ARBA" id="ARBA00004496"/>
    </source>
</evidence>
<dbReference type="STRING" id="151549.A0A4C1SAE4"/>
<evidence type="ECO:0000313" key="15">
    <source>
        <dbReference type="Proteomes" id="UP000299102"/>
    </source>
</evidence>
<keyword evidence="10" id="KW-0333">Golgi apparatus</keyword>
<dbReference type="GO" id="GO:0016020">
    <property type="term" value="C:membrane"/>
    <property type="evidence" value="ECO:0007669"/>
    <property type="project" value="UniProtKB-SubCell"/>
</dbReference>
<organism evidence="14 15">
    <name type="scientific">Eumeta variegata</name>
    <name type="common">Bagworm moth</name>
    <name type="synonym">Eumeta japonica</name>
    <dbReference type="NCBI Taxonomy" id="151549"/>
    <lineage>
        <taxon>Eukaryota</taxon>
        <taxon>Metazoa</taxon>
        <taxon>Ecdysozoa</taxon>
        <taxon>Arthropoda</taxon>
        <taxon>Hexapoda</taxon>
        <taxon>Insecta</taxon>
        <taxon>Pterygota</taxon>
        <taxon>Neoptera</taxon>
        <taxon>Endopterygota</taxon>
        <taxon>Lepidoptera</taxon>
        <taxon>Glossata</taxon>
        <taxon>Ditrysia</taxon>
        <taxon>Tineoidea</taxon>
        <taxon>Psychidae</taxon>
        <taxon>Oiketicinae</taxon>
        <taxon>Eumeta</taxon>
    </lineage>
</organism>
<keyword evidence="8" id="KW-0732">Signal</keyword>
<dbReference type="PANTHER" id="PTHR19237:SF20">
    <property type="entry name" value="NUCLEOBINDIN 1"/>
    <property type="match status" value="1"/>
</dbReference>
<dbReference type="Pfam" id="PF25434">
    <property type="entry name" value="NUCB1_N"/>
    <property type="match status" value="1"/>
</dbReference>
<dbReference type="EMBL" id="BGZK01006498">
    <property type="protein sequence ID" value="GBO99101.1"/>
    <property type="molecule type" value="Genomic_DNA"/>
</dbReference>
<dbReference type="GO" id="GO:0005793">
    <property type="term" value="C:endoplasmic reticulum-Golgi intermediate compartment"/>
    <property type="evidence" value="ECO:0007669"/>
    <property type="project" value="TreeGrafter"/>
</dbReference>
<dbReference type="GO" id="GO:0070062">
    <property type="term" value="C:extracellular exosome"/>
    <property type="evidence" value="ECO:0007669"/>
    <property type="project" value="TreeGrafter"/>
</dbReference>
<evidence type="ECO:0000256" key="9">
    <source>
        <dbReference type="ARBA" id="ARBA00022737"/>
    </source>
</evidence>
<keyword evidence="11" id="KW-0472">Membrane</keyword>
<evidence type="ECO:0000256" key="11">
    <source>
        <dbReference type="ARBA" id="ARBA00023136"/>
    </source>
</evidence>
<dbReference type="PANTHER" id="PTHR19237">
    <property type="entry name" value="NUCLEOBINDIN"/>
    <property type="match status" value="1"/>
</dbReference>